<dbReference type="AlphaFoldDB" id="A0ABC8CJT5"/>
<gene>
    <name evidence="1" type="ORF">A9D01_05925</name>
</gene>
<protein>
    <submittedName>
        <fullName evidence="1">Uncharacterized protein</fullName>
    </submittedName>
</protein>
<sequence>MSPTNNDQSISVHIQATGYDGHEPLRECPNCHGTKPLSEFGYRNMGDGIIRNQSWCKECR</sequence>
<accession>A0ABC8CJT5</accession>
<dbReference type="Proteomes" id="UP000231994">
    <property type="component" value="Chromosome"/>
</dbReference>
<evidence type="ECO:0000313" key="1">
    <source>
        <dbReference type="EMBL" id="ATZ08374.1"/>
    </source>
</evidence>
<dbReference type="EMBL" id="CP024932">
    <property type="protein sequence ID" value="ATZ08374.1"/>
    <property type="molecule type" value="Genomic_DNA"/>
</dbReference>
<proteinExistence type="predicted"/>
<organism evidence="1 2">
    <name type="scientific">Corynebacterium striatum</name>
    <dbReference type="NCBI Taxonomy" id="43770"/>
    <lineage>
        <taxon>Bacteria</taxon>
        <taxon>Bacillati</taxon>
        <taxon>Actinomycetota</taxon>
        <taxon>Actinomycetes</taxon>
        <taxon>Mycobacteriales</taxon>
        <taxon>Corynebacteriaceae</taxon>
        <taxon>Corynebacterium</taxon>
    </lineage>
</organism>
<reference evidence="1 2" key="1">
    <citation type="submission" date="2017-11" db="EMBL/GenBank/DDBJ databases">
        <title>Whole genome sequencing of cultured pathogen.</title>
        <authorList>
            <person name="Hoffmann M."/>
            <person name="Sanchez M."/>
            <person name="Timme R."/>
            <person name="Nudel K."/>
            <person name="Bry L."/>
        </authorList>
    </citation>
    <scope>NUCLEOTIDE SEQUENCE [LARGE SCALE GENOMIC DNA]</scope>
    <source>
        <strain evidence="1 2">216</strain>
    </source>
</reference>
<evidence type="ECO:0000313" key="2">
    <source>
        <dbReference type="Proteomes" id="UP000231994"/>
    </source>
</evidence>
<name>A0ABC8CJT5_CORST</name>